<keyword evidence="5" id="KW-0190">Covalent protein-DNA linkage</keyword>
<reference evidence="11" key="1">
    <citation type="journal article" date="2019" name="Int. J. Syst. Evol. Microbiol.">
        <title>The Global Catalogue of Microorganisms (GCM) 10K type strain sequencing project: providing services to taxonomists for standard genome sequencing and annotation.</title>
        <authorList>
            <consortium name="The Broad Institute Genomics Platform"/>
            <consortium name="The Broad Institute Genome Sequencing Center for Infectious Disease"/>
            <person name="Wu L."/>
            <person name="Ma J."/>
        </authorList>
    </citation>
    <scope>NUCLEOTIDE SEQUENCE [LARGE SCALE GENOMIC DNA]</scope>
    <source>
        <strain evidence="11">JCM 16546</strain>
    </source>
</reference>
<keyword evidence="2 8" id="KW-0645">Protease</keyword>
<protein>
    <recommendedName>
        <fullName evidence="8">Abasic site processing protein</fullName>
        <ecNumber evidence="8">3.4.-.-</ecNumber>
    </recommendedName>
</protein>
<dbReference type="InterPro" id="IPR036590">
    <property type="entry name" value="SRAP-like"/>
</dbReference>
<evidence type="ECO:0000256" key="1">
    <source>
        <dbReference type="ARBA" id="ARBA00008136"/>
    </source>
</evidence>
<feature type="region of interest" description="Disordered" evidence="9">
    <location>
        <begin position="177"/>
        <end position="233"/>
    </location>
</feature>
<keyword evidence="7" id="KW-0456">Lyase</keyword>
<dbReference type="PANTHER" id="PTHR13604:SF0">
    <property type="entry name" value="ABASIC SITE PROCESSING PROTEIN HMCES"/>
    <property type="match status" value="1"/>
</dbReference>
<dbReference type="EC" id="3.4.-.-" evidence="8"/>
<dbReference type="RefSeq" id="WP_344779158.1">
    <property type="nucleotide sequence ID" value="NZ_BAAAYV010000007.1"/>
</dbReference>
<feature type="compositionally biased region" description="Low complexity" evidence="9">
    <location>
        <begin position="211"/>
        <end position="226"/>
    </location>
</feature>
<dbReference type="SUPFAM" id="SSF143081">
    <property type="entry name" value="BB1717-like"/>
    <property type="match status" value="1"/>
</dbReference>
<organism evidence="10 11">
    <name type="scientific">Microbacterium marinilacus</name>
    <dbReference type="NCBI Taxonomy" id="415209"/>
    <lineage>
        <taxon>Bacteria</taxon>
        <taxon>Bacillati</taxon>
        <taxon>Actinomycetota</taxon>
        <taxon>Actinomycetes</taxon>
        <taxon>Micrococcales</taxon>
        <taxon>Microbacteriaceae</taxon>
        <taxon>Microbacterium</taxon>
    </lineage>
</organism>
<evidence type="ECO:0000256" key="2">
    <source>
        <dbReference type="ARBA" id="ARBA00022670"/>
    </source>
</evidence>
<evidence type="ECO:0000313" key="10">
    <source>
        <dbReference type="EMBL" id="GAA3658402.1"/>
    </source>
</evidence>
<proteinExistence type="inferred from homology"/>
<keyword evidence="11" id="KW-1185">Reference proteome</keyword>
<name>A0ABP7BHK0_9MICO</name>
<sequence length="501" mass="54181">MEPDGADLLTDAAEHITDVAAGQEADTGWVEADLVDGDSVAVPVSYALGGEDLNGMLEVTRDGDDYLVLASPENSAPPFATFTTEDGQASTALYPGLYEPGALARESTLLETGSETVVAMLGGAGTYSLNLSAEGEEAAAALLADGELKTVAQGVLDRCEDDGSEVWVVSTVWPTRVRPPARTGRSKSQTEVRPPSSPSSTEFRVCSQRPTTRGARAIRRGTATRTVSASSKPSLLSTAMPMSWFPKAQRCGRTRGTPCEPQRSSPKPTATIDELGWPGYAAAMCGRFAMDTTTDELIREFVAQGGRAEDWAPSYSVAPTDRAPIVREHDEREVQLAKWDWPKPANRPSGPPIIDARIEKLTTSFWRTAFTRARCIVPTTGYFEWTGEKGDKTPHFIHGDALLAAAGLTWSVDGERRFVVITREARDASGEVHDRMPAFLPAATWDDWLDPEPADEGLQQLLTDVSEQVAATLRTHIVDRRVNSIRGLDRTDATLVEAISY</sequence>
<dbReference type="Proteomes" id="UP001410795">
    <property type="component" value="Unassembled WGS sequence"/>
</dbReference>
<dbReference type="EMBL" id="BAAAYV010000007">
    <property type="protein sequence ID" value="GAA3658402.1"/>
    <property type="molecule type" value="Genomic_DNA"/>
</dbReference>
<dbReference type="Pfam" id="PF02586">
    <property type="entry name" value="SRAP"/>
    <property type="match status" value="1"/>
</dbReference>
<keyword evidence="3" id="KW-0227">DNA damage</keyword>
<keyword evidence="6" id="KW-0238">DNA-binding</keyword>
<evidence type="ECO:0000256" key="7">
    <source>
        <dbReference type="ARBA" id="ARBA00023239"/>
    </source>
</evidence>
<evidence type="ECO:0000256" key="6">
    <source>
        <dbReference type="ARBA" id="ARBA00023125"/>
    </source>
</evidence>
<feature type="region of interest" description="Disordered" evidence="9">
    <location>
        <begin position="250"/>
        <end position="270"/>
    </location>
</feature>
<evidence type="ECO:0000313" key="11">
    <source>
        <dbReference type="Proteomes" id="UP001410795"/>
    </source>
</evidence>
<gene>
    <name evidence="10" type="ORF">GCM10022202_18630</name>
</gene>
<dbReference type="InterPro" id="IPR003738">
    <property type="entry name" value="SRAP"/>
</dbReference>
<dbReference type="PANTHER" id="PTHR13604">
    <property type="entry name" value="DC12-RELATED"/>
    <property type="match status" value="1"/>
</dbReference>
<comment type="caution">
    <text evidence="10">The sequence shown here is derived from an EMBL/GenBank/DDBJ whole genome shotgun (WGS) entry which is preliminary data.</text>
</comment>
<evidence type="ECO:0000256" key="5">
    <source>
        <dbReference type="ARBA" id="ARBA00023124"/>
    </source>
</evidence>
<accession>A0ABP7BHK0</accession>
<dbReference type="Gene3D" id="3.90.1680.10">
    <property type="entry name" value="SOS response associated peptidase-like"/>
    <property type="match status" value="1"/>
</dbReference>
<evidence type="ECO:0000256" key="3">
    <source>
        <dbReference type="ARBA" id="ARBA00022763"/>
    </source>
</evidence>
<comment type="similarity">
    <text evidence="1 8">Belongs to the SOS response-associated peptidase family.</text>
</comment>
<evidence type="ECO:0000256" key="9">
    <source>
        <dbReference type="SAM" id="MobiDB-lite"/>
    </source>
</evidence>
<keyword evidence="4 8" id="KW-0378">Hydrolase</keyword>
<evidence type="ECO:0000256" key="4">
    <source>
        <dbReference type="ARBA" id="ARBA00022801"/>
    </source>
</evidence>
<evidence type="ECO:0000256" key="8">
    <source>
        <dbReference type="RuleBase" id="RU364100"/>
    </source>
</evidence>